<protein>
    <recommendedName>
        <fullName evidence="4">PAP2 superfamily protein</fullName>
    </recommendedName>
</protein>
<name>A0A1I2CUI0_9BACT</name>
<dbReference type="Proteomes" id="UP000181976">
    <property type="component" value="Unassembled WGS sequence"/>
</dbReference>
<sequence>MRRLSKILSYLFHPMLMPSLGTFFILNVVPHHSLLPFSIKRIVYIVVFASTCLLPLSLLPLFLQTKVIKSFEMETSRERIAPALSSAIFFFLGYFLLFRLNISSLIESFLLASFFAVILSSVISIYWKISLHALAIGGVTGLILALIFRYGIDLLLLLSIMVLISGIVATARLYLKAHTPLQVFIGYLVGLGVVLLSLLYVF</sequence>
<dbReference type="InParanoid" id="A0A1I2CUI0"/>
<feature type="transmembrane region" description="Helical" evidence="1">
    <location>
        <begin position="181"/>
        <end position="201"/>
    </location>
</feature>
<evidence type="ECO:0000313" key="3">
    <source>
        <dbReference type="Proteomes" id="UP000181976"/>
    </source>
</evidence>
<keyword evidence="3" id="KW-1185">Reference proteome</keyword>
<evidence type="ECO:0000256" key="1">
    <source>
        <dbReference type="SAM" id="Phobius"/>
    </source>
</evidence>
<keyword evidence="1" id="KW-1133">Transmembrane helix</keyword>
<dbReference type="EMBL" id="FONA01000017">
    <property type="protein sequence ID" value="SFE71986.1"/>
    <property type="molecule type" value="Genomic_DNA"/>
</dbReference>
<gene>
    <name evidence="2" type="ORF">SAMN05444380_11714</name>
</gene>
<feature type="transmembrane region" description="Helical" evidence="1">
    <location>
        <begin position="83"/>
        <end position="102"/>
    </location>
</feature>
<feature type="transmembrane region" description="Helical" evidence="1">
    <location>
        <begin position="42"/>
        <end position="63"/>
    </location>
</feature>
<dbReference type="eggNOG" id="COG0671">
    <property type="taxonomic scope" value="Bacteria"/>
</dbReference>
<feature type="transmembrane region" description="Helical" evidence="1">
    <location>
        <begin position="7"/>
        <end position="30"/>
    </location>
</feature>
<dbReference type="OrthoDB" id="9786064at2"/>
<dbReference type="STRING" id="385682.SAMN05444380_11714"/>
<accession>A0A1I2CUI0</accession>
<evidence type="ECO:0000313" key="2">
    <source>
        <dbReference type="EMBL" id="SFE71986.1"/>
    </source>
</evidence>
<keyword evidence="1" id="KW-0472">Membrane</keyword>
<organism evidence="2 3">
    <name type="scientific">Thermophagus xiamenensis</name>
    <dbReference type="NCBI Taxonomy" id="385682"/>
    <lineage>
        <taxon>Bacteria</taxon>
        <taxon>Pseudomonadati</taxon>
        <taxon>Bacteroidota</taxon>
        <taxon>Bacteroidia</taxon>
        <taxon>Marinilabiliales</taxon>
        <taxon>Marinilabiliaceae</taxon>
        <taxon>Thermophagus</taxon>
    </lineage>
</organism>
<proteinExistence type="predicted"/>
<keyword evidence="1" id="KW-0812">Transmembrane</keyword>
<feature type="transmembrane region" description="Helical" evidence="1">
    <location>
        <begin position="131"/>
        <end position="148"/>
    </location>
</feature>
<reference evidence="2 3" key="1">
    <citation type="submission" date="2016-10" db="EMBL/GenBank/DDBJ databases">
        <authorList>
            <person name="de Groot N.N."/>
        </authorList>
    </citation>
    <scope>NUCLEOTIDE SEQUENCE [LARGE SCALE GENOMIC DNA]</scope>
    <source>
        <strain evidence="2 3">DSM 19012</strain>
    </source>
</reference>
<feature type="transmembrane region" description="Helical" evidence="1">
    <location>
        <begin position="108"/>
        <end position="126"/>
    </location>
</feature>
<feature type="transmembrane region" description="Helical" evidence="1">
    <location>
        <begin position="154"/>
        <end position="174"/>
    </location>
</feature>
<dbReference type="AlphaFoldDB" id="A0A1I2CUI0"/>
<evidence type="ECO:0008006" key="4">
    <source>
        <dbReference type="Google" id="ProtNLM"/>
    </source>
</evidence>